<dbReference type="PROSITE" id="PS00028">
    <property type="entry name" value="ZINC_FINGER_C2H2_1"/>
    <property type="match status" value="2"/>
</dbReference>
<evidence type="ECO:0000313" key="5">
    <source>
        <dbReference type="Proteomes" id="UP000009138"/>
    </source>
</evidence>
<keyword evidence="1" id="KW-0479">Metal-binding</keyword>
<evidence type="ECO:0000313" key="4">
    <source>
        <dbReference type="EMBL" id="EIE81960.1"/>
    </source>
</evidence>
<protein>
    <recommendedName>
        <fullName evidence="3">C2H2-type domain-containing protein</fullName>
    </recommendedName>
</protein>
<keyword evidence="5" id="KW-1185">Reference proteome</keyword>
<accession>I1C0I0</accession>
<dbReference type="PANTHER" id="PTHR22938:SF0">
    <property type="entry name" value="E3 UBIQUITIN-PROTEIN LIGASE ZNF598"/>
    <property type="match status" value="1"/>
</dbReference>
<feature type="compositionally biased region" description="Low complexity" evidence="2">
    <location>
        <begin position="239"/>
        <end position="250"/>
    </location>
</feature>
<evidence type="ECO:0000256" key="1">
    <source>
        <dbReference type="PROSITE-ProRule" id="PRU00042"/>
    </source>
</evidence>
<dbReference type="STRING" id="246409.I1C0I0"/>
<dbReference type="GO" id="GO:0008270">
    <property type="term" value="F:zinc ion binding"/>
    <property type="evidence" value="ECO:0007669"/>
    <property type="project" value="UniProtKB-KW"/>
</dbReference>
<name>I1C0I0_RHIO9</name>
<proteinExistence type="predicted"/>
<feature type="region of interest" description="Disordered" evidence="2">
    <location>
        <begin position="233"/>
        <end position="255"/>
    </location>
</feature>
<dbReference type="PROSITE" id="PS50157">
    <property type="entry name" value="ZINC_FINGER_C2H2_2"/>
    <property type="match status" value="1"/>
</dbReference>
<dbReference type="InParanoid" id="I1C0I0"/>
<dbReference type="RefSeq" id="XP_067517356.1">
    <property type="nucleotide sequence ID" value="XM_067661255.1"/>
</dbReference>
<dbReference type="InterPro" id="IPR057634">
    <property type="entry name" value="PAH_ZNF598/HEL2"/>
</dbReference>
<dbReference type="InterPro" id="IPR013087">
    <property type="entry name" value="Znf_C2H2_type"/>
</dbReference>
<dbReference type="OrthoDB" id="3838338at2759"/>
<dbReference type="GO" id="GO:0016567">
    <property type="term" value="P:protein ubiquitination"/>
    <property type="evidence" value="ECO:0007669"/>
    <property type="project" value="TreeGrafter"/>
</dbReference>
<dbReference type="eggNOG" id="KOG2231">
    <property type="taxonomic scope" value="Eukaryota"/>
</dbReference>
<feature type="domain" description="C2H2-type" evidence="3">
    <location>
        <begin position="69"/>
        <end position="94"/>
    </location>
</feature>
<gene>
    <name evidence="4" type="ORF">RO3G_06665</name>
</gene>
<organism evidence="4 5">
    <name type="scientific">Rhizopus delemar (strain RA 99-880 / ATCC MYA-4621 / FGSC 9543 / NRRL 43880)</name>
    <name type="common">Mucormycosis agent</name>
    <name type="synonym">Rhizopus arrhizus var. delemar</name>
    <dbReference type="NCBI Taxonomy" id="246409"/>
    <lineage>
        <taxon>Eukaryota</taxon>
        <taxon>Fungi</taxon>
        <taxon>Fungi incertae sedis</taxon>
        <taxon>Mucoromycota</taxon>
        <taxon>Mucoromycotina</taxon>
        <taxon>Mucoromycetes</taxon>
        <taxon>Mucorales</taxon>
        <taxon>Mucorineae</taxon>
        <taxon>Rhizopodaceae</taxon>
        <taxon>Rhizopus</taxon>
    </lineage>
</organism>
<dbReference type="PANTHER" id="PTHR22938">
    <property type="entry name" value="ZINC FINGER PROTEIN 598"/>
    <property type="match status" value="1"/>
</dbReference>
<dbReference type="VEuPathDB" id="FungiDB:RO3G_06665"/>
<reference evidence="4 5" key="1">
    <citation type="journal article" date="2009" name="PLoS Genet.">
        <title>Genomic analysis of the basal lineage fungus Rhizopus oryzae reveals a whole-genome duplication.</title>
        <authorList>
            <person name="Ma L.-J."/>
            <person name="Ibrahim A.S."/>
            <person name="Skory C."/>
            <person name="Grabherr M.G."/>
            <person name="Burger G."/>
            <person name="Butler M."/>
            <person name="Elias M."/>
            <person name="Idnurm A."/>
            <person name="Lang B.F."/>
            <person name="Sone T."/>
            <person name="Abe A."/>
            <person name="Calvo S.E."/>
            <person name="Corrochano L.M."/>
            <person name="Engels R."/>
            <person name="Fu J."/>
            <person name="Hansberg W."/>
            <person name="Kim J.-M."/>
            <person name="Kodira C.D."/>
            <person name="Koehrsen M.J."/>
            <person name="Liu B."/>
            <person name="Miranda-Saavedra D."/>
            <person name="O'Leary S."/>
            <person name="Ortiz-Castellanos L."/>
            <person name="Poulter R."/>
            <person name="Rodriguez-Romero J."/>
            <person name="Ruiz-Herrera J."/>
            <person name="Shen Y.-Q."/>
            <person name="Zeng Q."/>
            <person name="Galagan J."/>
            <person name="Birren B.W."/>
            <person name="Cuomo C.A."/>
            <person name="Wickes B.L."/>
        </authorList>
    </citation>
    <scope>NUCLEOTIDE SEQUENCE [LARGE SCALE GENOMIC DNA]</scope>
    <source>
        <strain evidence="5">RA 99-880 / ATCC MYA-4621 / FGSC 9543 / NRRL 43880</strain>
    </source>
</reference>
<dbReference type="GeneID" id="93613636"/>
<dbReference type="SMART" id="SM00355">
    <property type="entry name" value="ZnF_C2H2"/>
    <property type="match status" value="2"/>
</dbReference>
<keyword evidence="1" id="KW-0863">Zinc-finger</keyword>
<dbReference type="GO" id="GO:0072344">
    <property type="term" value="P:rescue of stalled ribosome"/>
    <property type="evidence" value="ECO:0007669"/>
    <property type="project" value="InterPro"/>
</dbReference>
<dbReference type="InterPro" id="IPR044288">
    <property type="entry name" value="ZNF598/HEL2"/>
</dbReference>
<dbReference type="Pfam" id="PF23202">
    <property type="entry name" value="PAH_ZNF598"/>
    <property type="match status" value="1"/>
</dbReference>
<sequence>MCTLRLRALYQTKNCAYCKVEAKRVVFTNDSEKSFEDYKRDDTPFYDKKLGIRFETEEMYLDTERILKFTCPDEHCEESFDNRSELKKHVKEIHKKQLCDLCLRNKKIFSHEHTMYTYPQLQKHHREGDSSFIQNDETGFTGHPECVFCKTRFYGSDELFEHCRSKHEQCHICVRQGIQHQYYANYDSLKLDEVEEKRLMCKYSKIDEHGSSLSRQQRAKQARVDVNLNYSGSNRDQRQQQQQQQQQQQRNNNSQVRLTAEDFPVINGSSSSVPLLVNQMASLQIKRNGQEEWPSLGNEGRSSPNVIAESSSSSSSNAQPGIISRQAAAFDRIADMFKNLDKMIKFRQYIKQYTVEMSMNSETFVKSVHKLCDKNNVIAQKVFDQTKDLISNDAQKIDMERAWNHKKNPVSI</sequence>
<evidence type="ECO:0000259" key="3">
    <source>
        <dbReference type="PROSITE" id="PS50157"/>
    </source>
</evidence>
<dbReference type="EMBL" id="CH476735">
    <property type="protein sequence ID" value="EIE81960.1"/>
    <property type="molecule type" value="Genomic_DNA"/>
</dbReference>
<dbReference type="GO" id="GO:0061630">
    <property type="term" value="F:ubiquitin protein ligase activity"/>
    <property type="evidence" value="ECO:0007669"/>
    <property type="project" value="InterPro"/>
</dbReference>
<keyword evidence="1" id="KW-0862">Zinc</keyword>
<dbReference type="OMA" id="VHERILC"/>
<evidence type="ECO:0000256" key="2">
    <source>
        <dbReference type="SAM" id="MobiDB-lite"/>
    </source>
</evidence>
<dbReference type="AlphaFoldDB" id="I1C0I0"/>
<feature type="region of interest" description="Disordered" evidence="2">
    <location>
        <begin position="291"/>
        <end position="320"/>
    </location>
</feature>
<feature type="compositionally biased region" description="Polar residues" evidence="2">
    <location>
        <begin position="300"/>
        <end position="309"/>
    </location>
</feature>
<dbReference type="GO" id="GO:0043022">
    <property type="term" value="F:ribosome binding"/>
    <property type="evidence" value="ECO:0007669"/>
    <property type="project" value="TreeGrafter"/>
</dbReference>
<dbReference type="Proteomes" id="UP000009138">
    <property type="component" value="Unassembled WGS sequence"/>
</dbReference>